<dbReference type="Proteomes" id="UP001597124">
    <property type="component" value="Unassembled WGS sequence"/>
</dbReference>
<dbReference type="RefSeq" id="WP_381484578.1">
    <property type="nucleotide sequence ID" value="NZ_JBHTIK010000001.1"/>
</dbReference>
<feature type="domain" description="Non-contractile tail sheath N-terminal" evidence="2">
    <location>
        <begin position="16"/>
        <end position="206"/>
    </location>
</feature>
<name>A0ABW3BY53_SPHXN</name>
<reference evidence="5" key="1">
    <citation type="journal article" date="2019" name="Int. J. Syst. Evol. Microbiol.">
        <title>The Global Catalogue of Microorganisms (GCM) 10K type strain sequencing project: providing services to taxonomists for standard genome sequencing and annotation.</title>
        <authorList>
            <consortium name="The Broad Institute Genomics Platform"/>
            <consortium name="The Broad Institute Genome Sequencing Center for Infectious Disease"/>
            <person name="Wu L."/>
            <person name="Ma J."/>
        </authorList>
    </citation>
    <scope>NUCLEOTIDE SEQUENCE [LARGE SCALE GENOMIC DNA]</scope>
    <source>
        <strain evidence="5">CCUG 52537</strain>
    </source>
</reference>
<sequence>MHWLAKPGDGIRRDWLKRFDARYWTVDFARPAMGSVVTTAADALRVDAAFYTANDLVGLIWESADRWDHPLIAYETRRDYRGTQLSFRWRSEGDCRQLPDLDGPTLTIEGRDAEGNPRSWYVRLWNYADGAPDDALIRLDFDAMDGGFLLPGEADPVWAGDIDRMFISVVPGGYAREDVPLAAPGVATIRIEEMRCDGPSSVLEIGDASLPPHRLRMAGGYDDSYTLTPERVLGNALKLGYREWFNHYVGMSHYFRLGWDGARFVVATEGDPLNAPCRAWHADFCGRAAVLGYKVILSLSYELFDAHAPEGWKQRTGDGSPALTGWDPPSTLLSPANDEAMAWLQGVGAAFAGFGAPWFQIGEPWWWTGFGSDRTPCFHDAATTAAYMAETELPAPPAMADVSETPSVAQAAYHAWLGGKLGISTLALRDAVKDAAPGTEVALLFYAPQVLRPEAAWLAAVNMPAAWAYPAFDVLQLEDYDFVTDGNAGGMRRARAAVSEALGYAAAEQHYFSGFVLNWTDRHLWQPIAEAAEDALARGVAEIFVWAFPQVMRDGFTFFEIEEDAALGFHDVAFPLALAEGASGGPLFSTQVVTSVSGYEQRNSDWAQARLRYDAGPGVRSEEDLATLIAFFRARRGRAFAFRFRDPFDFSSNGMTGAPSPLDQTLGAGDGVRTVFALVKRYGEGEARRITRPDVASVRVAVAGTELMDGWLLEGGSVTFDIPPTAAVTAGFLFDVPVRFAEDSIEASLQGWRAGEMPSAPIIEVREA</sequence>
<feature type="domain" description="Non-contractile tail sheath TIM barrel" evidence="3">
    <location>
        <begin position="211"/>
        <end position="556"/>
    </location>
</feature>
<dbReference type="InterPro" id="IPR057102">
    <property type="entry name" value="NCTSP_N"/>
</dbReference>
<dbReference type="Pfam" id="PF09343">
    <property type="entry name" value="DUF2460"/>
    <property type="match status" value="1"/>
</dbReference>
<evidence type="ECO:0000313" key="5">
    <source>
        <dbReference type="Proteomes" id="UP001597124"/>
    </source>
</evidence>
<evidence type="ECO:0000259" key="1">
    <source>
        <dbReference type="Pfam" id="PF09343"/>
    </source>
</evidence>
<comment type="caution">
    <text evidence="4">The sequence shown here is derived from an EMBL/GenBank/DDBJ whole genome shotgun (WGS) entry which is preliminary data.</text>
</comment>
<dbReference type="EMBL" id="JBHTIK010000001">
    <property type="protein sequence ID" value="MFD0846762.1"/>
    <property type="molecule type" value="Genomic_DNA"/>
</dbReference>
<dbReference type="InterPro" id="IPR057122">
    <property type="entry name" value="TIM-barrel_NCTSP"/>
</dbReference>
<dbReference type="Pfam" id="PF23844">
    <property type="entry name" value="NCTSP_N"/>
    <property type="match status" value="1"/>
</dbReference>
<feature type="domain" description="DUF2460" evidence="1">
    <location>
        <begin position="570"/>
        <end position="766"/>
    </location>
</feature>
<gene>
    <name evidence="4" type="ORF">ACFQ00_00345</name>
</gene>
<organism evidence="4 5">
    <name type="scientific">Sphingosinicella xenopeptidilytica</name>
    <dbReference type="NCBI Taxonomy" id="364098"/>
    <lineage>
        <taxon>Bacteria</taxon>
        <taxon>Pseudomonadati</taxon>
        <taxon>Pseudomonadota</taxon>
        <taxon>Alphaproteobacteria</taxon>
        <taxon>Sphingomonadales</taxon>
        <taxon>Sphingosinicellaceae</taxon>
        <taxon>Sphingosinicella</taxon>
    </lineage>
</organism>
<dbReference type="Pfam" id="PF23845">
    <property type="entry name" value="TIM-barrel_NCTSP"/>
    <property type="match status" value="1"/>
</dbReference>
<proteinExistence type="predicted"/>
<dbReference type="InterPro" id="IPR011740">
    <property type="entry name" value="DUF2460"/>
</dbReference>
<evidence type="ECO:0000259" key="2">
    <source>
        <dbReference type="Pfam" id="PF23844"/>
    </source>
</evidence>
<keyword evidence="5" id="KW-1185">Reference proteome</keyword>
<accession>A0ABW3BY53</accession>
<evidence type="ECO:0000259" key="3">
    <source>
        <dbReference type="Pfam" id="PF23845"/>
    </source>
</evidence>
<protein>
    <submittedName>
        <fullName evidence="4">DUF2460 domain-containing protein</fullName>
    </submittedName>
</protein>
<evidence type="ECO:0000313" key="4">
    <source>
        <dbReference type="EMBL" id="MFD0846762.1"/>
    </source>
</evidence>
<dbReference type="NCBIfam" id="TIGR02217">
    <property type="entry name" value="chp_TIGR02217"/>
    <property type="match status" value="1"/>
</dbReference>